<gene>
    <name evidence="2" type="ORF">MFERI14822_00631</name>
    <name evidence="3" type="ORF">MFERI15181_00602</name>
    <name evidence="4" type="ORF">MFERI15407_00607</name>
</gene>
<organism evidence="4 5">
    <name type="scientific">Mycoplasma feriruminatoris</name>
    <dbReference type="NCBI Taxonomy" id="1179777"/>
    <lineage>
        <taxon>Bacteria</taxon>
        <taxon>Bacillati</taxon>
        <taxon>Mycoplasmatota</taxon>
        <taxon>Mollicutes</taxon>
        <taxon>Mycoplasmataceae</taxon>
        <taxon>Mycoplasma</taxon>
    </lineage>
</organism>
<dbReference type="EMBL" id="CP104008">
    <property type="protein sequence ID" value="WFQ92839.1"/>
    <property type="molecule type" value="Genomic_DNA"/>
</dbReference>
<dbReference type="Proteomes" id="UP001214039">
    <property type="component" value="Chromosome"/>
</dbReference>
<evidence type="ECO:0000313" key="5">
    <source>
        <dbReference type="Proteomes" id="UP001178740"/>
    </source>
</evidence>
<evidence type="ECO:0000313" key="3">
    <source>
        <dbReference type="EMBL" id="WFQ93682.1"/>
    </source>
</evidence>
<dbReference type="EMBL" id="CP113499">
    <property type="protein sequence ID" value="WFQ95347.1"/>
    <property type="molecule type" value="Genomic_DNA"/>
</dbReference>
<dbReference type="Proteomes" id="UP001178743">
    <property type="component" value="Chromosome"/>
</dbReference>
<evidence type="ECO:0008006" key="7">
    <source>
        <dbReference type="Google" id="ProtNLM"/>
    </source>
</evidence>
<feature type="transmembrane region" description="Helical" evidence="1">
    <location>
        <begin position="6"/>
        <end position="29"/>
    </location>
</feature>
<evidence type="ECO:0000313" key="4">
    <source>
        <dbReference type="EMBL" id="WFQ95347.1"/>
    </source>
</evidence>
<feature type="transmembrane region" description="Helical" evidence="1">
    <location>
        <begin position="87"/>
        <end position="111"/>
    </location>
</feature>
<keyword evidence="1" id="KW-0812">Transmembrane</keyword>
<dbReference type="GeneID" id="90597527"/>
<evidence type="ECO:0000313" key="2">
    <source>
        <dbReference type="EMBL" id="WFQ92839.1"/>
    </source>
</evidence>
<keyword evidence="1" id="KW-0472">Membrane</keyword>
<dbReference type="Proteomes" id="UP001178740">
    <property type="component" value="Chromosome"/>
</dbReference>
<feature type="transmembrane region" description="Helical" evidence="1">
    <location>
        <begin position="59"/>
        <end position="81"/>
    </location>
</feature>
<name>A0AAQ3DQL3_9MOLU</name>
<dbReference type="EMBL" id="CP113498">
    <property type="protein sequence ID" value="WFQ93682.1"/>
    <property type="molecule type" value="Genomic_DNA"/>
</dbReference>
<evidence type="ECO:0000313" key="6">
    <source>
        <dbReference type="Proteomes" id="UP001214039"/>
    </source>
</evidence>
<sequence>MQDNFISYIILFSSVILSSIGSFIVNFYWWNKVKKTYNQIKDEYLEYNFDKKGFYKIKLVNILTFAISLFVIIFITILKLTNLLNQAFLYETIAIFMIICQYILFVVLLVLTNQLIVIKTEKYLVLVNRIVELRSIFQIHITKHFIRVVYISVHSRKYRLWIYKKNDLDKWFETNFKELVKKG</sequence>
<accession>A0AAQ3DQL3</accession>
<proteinExistence type="predicted"/>
<keyword evidence="1" id="KW-1133">Transmembrane helix</keyword>
<evidence type="ECO:0000256" key="1">
    <source>
        <dbReference type="SAM" id="Phobius"/>
    </source>
</evidence>
<dbReference type="RefSeq" id="WP_008364434.1">
    <property type="nucleotide sequence ID" value="NZ_CP091032.1"/>
</dbReference>
<protein>
    <recommendedName>
        <fullName evidence="7">Transmembrane protein</fullName>
    </recommendedName>
</protein>
<keyword evidence="6" id="KW-1185">Reference proteome</keyword>
<dbReference type="AlphaFoldDB" id="A0AAQ3DQL3"/>
<reference evidence="4 6" key="1">
    <citation type="submission" date="2022-11" db="EMBL/GenBank/DDBJ databases">
        <title>Comparative genomic analysis of Mycoplasma feriruminatoris and the Mycoplasma mycoides cluster.</title>
        <authorList>
            <person name="Baby V."/>
            <person name="Ambroset C."/>
            <person name="Gaurivaud P."/>
            <person name="Boury C."/>
            <person name="Guichoux E."/>
            <person name="Lartigue C."/>
            <person name="Tardy F."/>
            <person name="Sirand-Pugnet P."/>
        </authorList>
    </citation>
    <scope>NUCLEOTIDE SEQUENCE</scope>
    <source>
        <strain evidence="2">L14822</strain>
        <strain evidence="3 6">L15181</strain>
        <strain evidence="4">L15407</strain>
    </source>
</reference>